<dbReference type="Pfam" id="PF09343">
    <property type="entry name" value="DUF2460"/>
    <property type="match status" value="1"/>
</dbReference>
<dbReference type="STRING" id="1384459.GL4_2558"/>
<gene>
    <name evidence="2" type="ORF">GL4_2558</name>
</gene>
<dbReference type="RefSeq" id="WP_045368015.1">
    <property type="nucleotide sequence ID" value="NZ_AP014648.1"/>
</dbReference>
<feature type="domain" description="DUF2460" evidence="1">
    <location>
        <begin position="4"/>
        <end position="210"/>
    </location>
</feature>
<name>A0A0A8K626_9HYPH</name>
<sequence length="211" mass="23029">MAFHDVRFPTAVTRGSRGGPERRTEIVVLGSGYEERNSRWADSKRRYDAGYGIKSLDDLHAVLAFFEERRGRLHAFRWKDWSDYKSCAPSETPAATDQAIGIGDGATAAFQLVKTYGSGYAPWSRTVLLPVPGTVSVAVDGVVQDPETYALGTNTGLVTFLPGAVPPLDAPVTAGFEFDVAVRFDTDRLEIDLSDFDAGSIPQIPIMEVRL</sequence>
<evidence type="ECO:0000259" key="1">
    <source>
        <dbReference type="Pfam" id="PF09343"/>
    </source>
</evidence>
<keyword evidence="3" id="KW-1185">Reference proteome</keyword>
<evidence type="ECO:0000313" key="2">
    <source>
        <dbReference type="EMBL" id="BAQ17992.1"/>
    </source>
</evidence>
<dbReference type="EMBL" id="AP014648">
    <property type="protein sequence ID" value="BAQ17992.1"/>
    <property type="molecule type" value="Genomic_DNA"/>
</dbReference>
<organism evidence="2 3">
    <name type="scientific">Methyloceanibacter caenitepidi</name>
    <dbReference type="NCBI Taxonomy" id="1384459"/>
    <lineage>
        <taxon>Bacteria</taxon>
        <taxon>Pseudomonadati</taxon>
        <taxon>Pseudomonadota</taxon>
        <taxon>Alphaproteobacteria</taxon>
        <taxon>Hyphomicrobiales</taxon>
        <taxon>Hyphomicrobiaceae</taxon>
        <taxon>Methyloceanibacter</taxon>
    </lineage>
</organism>
<accession>A0A0A8K626</accession>
<dbReference type="KEGG" id="mcg:GL4_2558"/>
<protein>
    <submittedName>
        <fullName evidence="2">Gene transfer agent (GTA) ORFG12</fullName>
    </submittedName>
</protein>
<reference evidence="2 3" key="1">
    <citation type="submission" date="2014-09" db="EMBL/GenBank/DDBJ databases">
        <title>Genome sequencing of Methyloceanibacter caenitepidi Gela4.</title>
        <authorList>
            <person name="Takeuchi M."/>
            <person name="Susumu S."/>
            <person name="Kamagata Y."/>
            <person name="Oshima K."/>
            <person name="Hattori M."/>
            <person name="Iwasaki W."/>
        </authorList>
    </citation>
    <scope>NUCLEOTIDE SEQUENCE [LARGE SCALE GENOMIC DNA]</scope>
    <source>
        <strain evidence="2 3">Gela4</strain>
    </source>
</reference>
<dbReference type="InterPro" id="IPR011740">
    <property type="entry name" value="DUF2460"/>
</dbReference>
<dbReference type="NCBIfam" id="TIGR02217">
    <property type="entry name" value="chp_TIGR02217"/>
    <property type="match status" value="1"/>
</dbReference>
<evidence type="ECO:0000313" key="3">
    <source>
        <dbReference type="Proteomes" id="UP000031643"/>
    </source>
</evidence>
<dbReference type="AlphaFoldDB" id="A0A0A8K626"/>
<dbReference type="OrthoDB" id="1685145at2"/>
<proteinExistence type="predicted"/>
<dbReference type="HOGENOM" id="CLU_114534_0_0_5"/>
<dbReference type="Proteomes" id="UP000031643">
    <property type="component" value="Chromosome"/>
</dbReference>